<comment type="caution">
    <text evidence="2">The sequence shown here is derived from an EMBL/GenBank/DDBJ whole genome shotgun (WGS) entry which is preliminary data.</text>
</comment>
<gene>
    <name evidence="2" type="ORF">C8D89_13522</name>
</gene>
<keyword evidence="3" id="KW-1185">Reference proteome</keyword>
<dbReference type="OrthoDB" id="9928615at2"/>
<proteinExistence type="predicted"/>
<dbReference type="Proteomes" id="UP000245639">
    <property type="component" value="Unassembled WGS sequence"/>
</dbReference>
<organism evidence="2 3">
    <name type="scientific">Actinomycetospora cinnamomea</name>
    <dbReference type="NCBI Taxonomy" id="663609"/>
    <lineage>
        <taxon>Bacteria</taxon>
        <taxon>Bacillati</taxon>
        <taxon>Actinomycetota</taxon>
        <taxon>Actinomycetes</taxon>
        <taxon>Pseudonocardiales</taxon>
        <taxon>Pseudonocardiaceae</taxon>
        <taxon>Actinomycetospora</taxon>
    </lineage>
</organism>
<evidence type="ECO:0000256" key="1">
    <source>
        <dbReference type="SAM" id="MobiDB-lite"/>
    </source>
</evidence>
<sequence length="113" mass="11824">MTAGTRPVATVDGPPELGAAIRAALGHLADLTDPPPAVRDGRLDRMLRAALHAQDGHRAPMEEVAAAVRTACAHLAATELEDAYLALRTAIDRLPRRPRPENGQANGNGDGHG</sequence>
<reference evidence="2 3" key="1">
    <citation type="submission" date="2018-04" db="EMBL/GenBank/DDBJ databases">
        <title>Genomic Encyclopedia of Type Strains, Phase IV (KMG-IV): sequencing the most valuable type-strain genomes for metagenomic binning, comparative biology and taxonomic classification.</title>
        <authorList>
            <person name="Goeker M."/>
        </authorList>
    </citation>
    <scope>NUCLEOTIDE SEQUENCE [LARGE SCALE GENOMIC DNA]</scope>
    <source>
        <strain evidence="2 3">DSM 45771</strain>
    </source>
</reference>
<name>A0A2U1E7G6_9PSEU</name>
<protein>
    <submittedName>
        <fullName evidence="2">Uncharacterized protein</fullName>
    </submittedName>
</protein>
<dbReference type="AlphaFoldDB" id="A0A2U1E7G6"/>
<evidence type="ECO:0000313" key="2">
    <source>
        <dbReference type="EMBL" id="PVY95886.1"/>
    </source>
</evidence>
<dbReference type="EMBL" id="QEKW01000035">
    <property type="protein sequence ID" value="PVY95886.1"/>
    <property type="molecule type" value="Genomic_DNA"/>
</dbReference>
<accession>A0A2U1E7G6</accession>
<dbReference type="RefSeq" id="WP_116711514.1">
    <property type="nucleotide sequence ID" value="NZ_QEKW01000035.1"/>
</dbReference>
<evidence type="ECO:0000313" key="3">
    <source>
        <dbReference type="Proteomes" id="UP000245639"/>
    </source>
</evidence>
<feature type="region of interest" description="Disordered" evidence="1">
    <location>
        <begin position="92"/>
        <end position="113"/>
    </location>
</feature>